<evidence type="ECO:0000313" key="1">
    <source>
        <dbReference type="EMBL" id="KUJ13988.1"/>
    </source>
</evidence>
<dbReference type="PANTHER" id="PTHR33112">
    <property type="entry name" value="DOMAIN PROTEIN, PUTATIVE-RELATED"/>
    <property type="match status" value="1"/>
</dbReference>
<dbReference type="PANTHER" id="PTHR33112:SF12">
    <property type="entry name" value="HETEROKARYON INCOMPATIBILITY DOMAIN-CONTAINING PROTEIN"/>
    <property type="match status" value="1"/>
</dbReference>
<keyword evidence="2" id="KW-1185">Reference proteome</keyword>
<protein>
    <submittedName>
        <fullName evidence="1">Uncharacterized protein</fullName>
    </submittedName>
</protein>
<dbReference type="Proteomes" id="UP000070700">
    <property type="component" value="Unassembled WGS sequence"/>
</dbReference>
<evidence type="ECO:0000313" key="2">
    <source>
        <dbReference type="Proteomes" id="UP000070700"/>
    </source>
</evidence>
<dbReference type="OrthoDB" id="2958217at2759"/>
<name>A0A194X1B7_MOLSC</name>
<dbReference type="EMBL" id="KQ947421">
    <property type="protein sequence ID" value="KUJ13988.1"/>
    <property type="molecule type" value="Genomic_DNA"/>
</dbReference>
<dbReference type="InParanoid" id="A0A194X1B7"/>
<accession>A0A194X1B7</accession>
<proteinExistence type="predicted"/>
<organism evidence="1 2">
    <name type="scientific">Mollisia scopiformis</name>
    <name type="common">Conifer needle endophyte fungus</name>
    <name type="synonym">Phialocephala scopiformis</name>
    <dbReference type="NCBI Taxonomy" id="149040"/>
    <lineage>
        <taxon>Eukaryota</taxon>
        <taxon>Fungi</taxon>
        <taxon>Dikarya</taxon>
        <taxon>Ascomycota</taxon>
        <taxon>Pezizomycotina</taxon>
        <taxon>Leotiomycetes</taxon>
        <taxon>Helotiales</taxon>
        <taxon>Mollisiaceae</taxon>
        <taxon>Mollisia</taxon>
    </lineage>
</organism>
<dbReference type="AlphaFoldDB" id="A0A194X1B7"/>
<gene>
    <name evidence="1" type="ORF">LY89DRAFT_736991</name>
</gene>
<sequence length="344" mass="39169">MGETKSPSAFVYPGSSLWNVSGLHNSLTQSQAPTAEGLSRSRYEDASTAFHYYSNTVERYTMRVMSNQGDALNALEGVLSVLRTTMNTEFIHGLPEMFLDEALLWVLREPHHRRTALSNTKSGIGFPSWSWVGWNTRSNYGAQFSGYIRREVEWYLVNKDSMGFKLLPRDDWDPTEPFDPSDHQNIHPRGSPPEAFLKNLQNRKHLTTQDLSSCSLVCWTSITTFQLLGDLLDLGEDAIDWKNHDAFIISDLRSQPVGTIFLEKTWSDVIKKQKEFEFMLLSRSNTVENMVAVDETIFPTGEWCFINVMLIQRNADTAQRLGVGVVHEISWVSVAPKPMLIRLE</sequence>
<dbReference type="GeneID" id="28829931"/>
<dbReference type="KEGG" id="psco:LY89DRAFT_736991"/>
<reference evidence="1 2" key="1">
    <citation type="submission" date="2015-10" db="EMBL/GenBank/DDBJ databases">
        <title>Full genome of DAOMC 229536 Phialocephala scopiformis, a fungal endophyte of spruce producing the potent anti-insectan compound rugulosin.</title>
        <authorList>
            <consortium name="DOE Joint Genome Institute"/>
            <person name="Walker A.K."/>
            <person name="Frasz S.L."/>
            <person name="Seifert K.A."/>
            <person name="Miller J.D."/>
            <person name="Mondo S.J."/>
            <person name="Labutti K."/>
            <person name="Lipzen A."/>
            <person name="Dockter R."/>
            <person name="Kennedy M."/>
            <person name="Grigoriev I.V."/>
            <person name="Spatafora J.W."/>
        </authorList>
    </citation>
    <scope>NUCLEOTIDE SEQUENCE [LARGE SCALE GENOMIC DNA]</scope>
    <source>
        <strain evidence="1 2">CBS 120377</strain>
    </source>
</reference>
<dbReference type="RefSeq" id="XP_018068343.1">
    <property type="nucleotide sequence ID" value="XM_018220205.1"/>
</dbReference>